<feature type="region of interest" description="Disordered" evidence="1">
    <location>
        <begin position="118"/>
        <end position="253"/>
    </location>
</feature>
<dbReference type="Proteomes" id="UP000011014">
    <property type="component" value="Unassembled WGS sequence"/>
</dbReference>
<gene>
    <name evidence="2" type="ORF">GSOID_T00030853001</name>
</gene>
<protein>
    <submittedName>
        <fullName evidence="2">Uncharacterized protein</fullName>
    </submittedName>
</protein>
<name>E4YA42_OIKDI</name>
<feature type="compositionally biased region" description="Basic and acidic residues" evidence="1">
    <location>
        <begin position="166"/>
        <end position="182"/>
    </location>
</feature>
<sequence>MRRRLDGPARAGEMVFACFVGSWLGVGRKSDSHSTLFPALIGARTTRPIAPHTKPASNRRISKKTTRAEPATASPLPTTDMKFDCKVCTVLQFYLPAVAKEITCFNCERVFNVTNNFSHRRPSFQNDSRASTPLPLTNGIHESQNGHSSHQEPQDVFIQPRPPAPKKIEEPLKKEESFRKSPESNNGMDYDEDDESISSTSIESVSKRGRKRKKTERLVQLELEETTKRPKPDSPNVSFRNSPLIPKQPHPNNTCGGCSKRLSSIPDFKKAVTQCIDCIRWFCKTCSDEYLQKTEDDEFSHCKSKSSCFPTARGRAKLKNSPGKAVQLPSKSKPKQRTISSEPTANGIKIRNWANGPPKRRQPRKPTPAPAIGTIVMCSHTWCTYVVSITELNQRRAKNALKLHERRCRDQFKKGKRLEFNPKGKSTYVSISKFGLAHKTGIKTEPLTMSELALPSATVEEIPNKEHTELDQKYKPLLLGQELGVKSEIIENPGLLFTEEDEWSTDEEGGSSGEEELEQNDESPPHMLDMLEDVHSEVPANTVTAIPVATNGNDITADPVN</sequence>
<feature type="region of interest" description="Disordered" evidence="1">
    <location>
        <begin position="47"/>
        <end position="76"/>
    </location>
</feature>
<feature type="compositionally biased region" description="Acidic residues" evidence="1">
    <location>
        <begin position="498"/>
        <end position="521"/>
    </location>
</feature>
<dbReference type="EMBL" id="FN654352">
    <property type="protein sequence ID" value="CBY32429.1"/>
    <property type="molecule type" value="Genomic_DNA"/>
</dbReference>
<reference evidence="2" key="1">
    <citation type="journal article" date="2010" name="Science">
        <title>Plasticity of animal genome architecture unmasked by rapid evolution of a pelagic tunicate.</title>
        <authorList>
            <person name="Denoeud F."/>
            <person name="Henriet S."/>
            <person name="Mungpakdee S."/>
            <person name="Aury J.M."/>
            <person name="Da Silva C."/>
            <person name="Brinkmann H."/>
            <person name="Mikhaleva J."/>
            <person name="Olsen L.C."/>
            <person name="Jubin C."/>
            <person name="Canestro C."/>
            <person name="Bouquet J.M."/>
            <person name="Danks G."/>
            <person name="Poulain J."/>
            <person name="Campsteijn C."/>
            <person name="Adamski M."/>
            <person name="Cross I."/>
            <person name="Yadetie F."/>
            <person name="Muffato M."/>
            <person name="Louis A."/>
            <person name="Butcher S."/>
            <person name="Tsagkogeorga G."/>
            <person name="Konrad A."/>
            <person name="Singh S."/>
            <person name="Jensen M.F."/>
            <person name="Cong E.H."/>
            <person name="Eikeseth-Otteraa H."/>
            <person name="Noel B."/>
            <person name="Anthouard V."/>
            <person name="Porcel B.M."/>
            <person name="Kachouri-Lafond R."/>
            <person name="Nishino A."/>
            <person name="Ugolini M."/>
            <person name="Chourrout P."/>
            <person name="Nishida H."/>
            <person name="Aasland R."/>
            <person name="Huzurbazar S."/>
            <person name="Westhof E."/>
            <person name="Delsuc F."/>
            <person name="Lehrach H."/>
            <person name="Reinhardt R."/>
            <person name="Weissenbach J."/>
            <person name="Roy S.W."/>
            <person name="Artiguenave F."/>
            <person name="Postlethwait J.H."/>
            <person name="Manak J.R."/>
            <person name="Thompson E.M."/>
            <person name="Jaillon O."/>
            <person name="Du Pasquier L."/>
            <person name="Boudinot P."/>
            <person name="Liberles D.A."/>
            <person name="Volff J.N."/>
            <person name="Philippe H."/>
            <person name="Lenhard B."/>
            <person name="Roest Crollius H."/>
            <person name="Wincker P."/>
            <person name="Chourrout D."/>
        </authorList>
    </citation>
    <scope>NUCLEOTIDE SEQUENCE [LARGE SCALE GENOMIC DNA]</scope>
</reference>
<feature type="region of interest" description="Disordered" evidence="1">
    <location>
        <begin position="495"/>
        <end position="537"/>
    </location>
</feature>
<dbReference type="AlphaFoldDB" id="E4YA42"/>
<accession>E4YA42</accession>
<evidence type="ECO:0000313" key="2">
    <source>
        <dbReference type="EMBL" id="CBY32429.1"/>
    </source>
</evidence>
<feature type="region of interest" description="Disordered" evidence="1">
    <location>
        <begin position="313"/>
        <end position="368"/>
    </location>
</feature>
<feature type="compositionally biased region" description="Polar residues" evidence="1">
    <location>
        <begin position="118"/>
        <end position="148"/>
    </location>
</feature>
<evidence type="ECO:0000256" key="1">
    <source>
        <dbReference type="SAM" id="MobiDB-lite"/>
    </source>
</evidence>
<organism evidence="2">
    <name type="scientific">Oikopleura dioica</name>
    <name type="common">Tunicate</name>
    <dbReference type="NCBI Taxonomy" id="34765"/>
    <lineage>
        <taxon>Eukaryota</taxon>
        <taxon>Metazoa</taxon>
        <taxon>Chordata</taxon>
        <taxon>Tunicata</taxon>
        <taxon>Appendicularia</taxon>
        <taxon>Copelata</taxon>
        <taxon>Oikopleuridae</taxon>
        <taxon>Oikopleura</taxon>
    </lineage>
</organism>
<proteinExistence type="predicted"/>